<gene>
    <name evidence="2" type="ORF">RDI58_022921</name>
</gene>
<comment type="caution">
    <text evidence="2">The sequence shown here is derived from an EMBL/GenBank/DDBJ whole genome shotgun (WGS) entry which is preliminary data.</text>
</comment>
<dbReference type="EMBL" id="JBANQN010000009">
    <property type="protein sequence ID" value="KAK6780737.1"/>
    <property type="molecule type" value="Genomic_DNA"/>
</dbReference>
<evidence type="ECO:0000259" key="1">
    <source>
        <dbReference type="Pfam" id="PF13952"/>
    </source>
</evidence>
<evidence type="ECO:0000313" key="3">
    <source>
        <dbReference type="Proteomes" id="UP001371456"/>
    </source>
</evidence>
<proteinExistence type="predicted"/>
<protein>
    <recommendedName>
        <fullName evidence="1">DUF4216 domain-containing protein</fullName>
    </recommendedName>
</protein>
<evidence type="ECO:0000313" key="2">
    <source>
        <dbReference type="EMBL" id="KAK6780737.1"/>
    </source>
</evidence>
<dbReference type="AlphaFoldDB" id="A0AAN8T8X4"/>
<organism evidence="2 3">
    <name type="scientific">Solanum bulbocastanum</name>
    <name type="common">Wild potato</name>
    <dbReference type="NCBI Taxonomy" id="147425"/>
    <lineage>
        <taxon>Eukaryota</taxon>
        <taxon>Viridiplantae</taxon>
        <taxon>Streptophyta</taxon>
        <taxon>Embryophyta</taxon>
        <taxon>Tracheophyta</taxon>
        <taxon>Spermatophyta</taxon>
        <taxon>Magnoliopsida</taxon>
        <taxon>eudicotyledons</taxon>
        <taxon>Gunneridae</taxon>
        <taxon>Pentapetalae</taxon>
        <taxon>asterids</taxon>
        <taxon>lamiids</taxon>
        <taxon>Solanales</taxon>
        <taxon>Solanaceae</taxon>
        <taxon>Solanoideae</taxon>
        <taxon>Solaneae</taxon>
        <taxon>Solanum</taxon>
    </lineage>
</organism>
<dbReference type="InterPro" id="IPR025312">
    <property type="entry name" value="DUF4216"/>
</dbReference>
<feature type="domain" description="DUF4216" evidence="1">
    <location>
        <begin position="3"/>
        <end position="48"/>
    </location>
</feature>
<name>A0AAN8T8X4_SOLBU</name>
<reference evidence="2 3" key="1">
    <citation type="submission" date="2024-02" db="EMBL/GenBank/DDBJ databases">
        <title>de novo genome assembly of Solanum bulbocastanum strain 11H21.</title>
        <authorList>
            <person name="Hosaka A.J."/>
        </authorList>
    </citation>
    <scope>NUCLEOTIDE SEQUENCE [LARGE SCALE GENOMIC DNA]</scope>
    <source>
        <tissue evidence="2">Young leaves</tissue>
    </source>
</reference>
<keyword evidence="3" id="KW-1185">Reference proteome</keyword>
<dbReference type="Proteomes" id="UP001371456">
    <property type="component" value="Unassembled WGS sequence"/>
</dbReference>
<dbReference type="Pfam" id="PF13952">
    <property type="entry name" value="DUF4216"/>
    <property type="match status" value="1"/>
</dbReference>
<sequence length="143" mass="16817">MDHQHNIIEVKHTRKYKSYDPFIIVQNAKQVYYASSQLCRDKADWWVVIKSKHVGRIEIDNVLDVAYQNDVAIVQQEVDVELENTLQHPQHILEEVFDDDILNVDTADPRQYYPNYRRPLGTSSTSQPLPAQRFEDLPLQVIR</sequence>
<accession>A0AAN8T8X4</accession>